<feature type="chain" id="PRO_5020024792" description="Ubiquitin-like domain-containing protein" evidence="1">
    <location>
        <begin position="35"/>
        <end position="233"/>
    </location>
</feature>
<dbReference type="InterPro" id="IPR029071">
    <property type="entry name" value="Ubiquitin-like_domsf"/>
</dbReference>
<name>A0A4D9CTM9_9STRA</name>
<dbReference type="OrthoDB" id="189499at2759"/>
<dbReference type="AlphaFoldDB" id="A0A4D9CTM9"/>
<organism evidence="3 4">
    <name type="scientific">Nannochloropsis salina CCMP1776</name>
    <dbReference type="NCBI Taxonomy" id="1027361"/>
    <lineage>
        <taxon>Eukaryota</taxon>
        <taxon>Sar</taxon>
        <taxon>Stramenopiles</taxon>
        <taxon>Ochrophyta</taxon>
        <taxon>Eustigmatophyceae</taxon>
        <taxon>Eustigmatales</taxon>
        <taxon>Monodopsidaceae</taxon>
        <taxon>Microchloropsis</taxon>
        <taxon>Microchloropsis salina</taxon>
    </lineage>
</organism>
<keyword evidence="4" id="KW-1185">Reference proteome</keyword>
<sequence>MRSAPLRPSLHLFFLLSLLALVVWSPASFPAATAIDIQEVAGLEGDAVGGDPSSSSSSLTLVYFGMPFKIDDLDFSEAAGLTIADVKKRIEAEYAIPAMEQSLFLGTSLLDDTATLSAANVTPGSTLEVRHEIVLKEGVELPAEKHDFSFEELKEYFNIDLASFRAKWETTQEEMKQEVLESVEEGRQILQHVGASLQKLGHFFQKMARKCLGLLQAVGRLFTGGKKGGKEEL</sequence>
<accession>A0A4D9CTM9</accession>
<evidence type="ECO:0000313" key="4">
    <source>
        <dbReference type="Proteomes" id="UP000355283"/>
    </source>
</evidence>
<dbReference type="CDD" id="cd17039">
    <property type="entry name" value="Ubl_ubiquitin_like"/>
    <property type="match status" value="1"/>
</dbReference>
<dbReference type="InterPro" id="IPR000626">
    <property type="entry name" value="Ubiquitin-like_dom"/>
</dbReference>
<reference evidence="3 4" key="1">
    <citation type="submission" date="2019-01" db="EMBL/GenBank/DDBJ databases">
        <title>Nuclear Genome Assembly of the Microalgal Biofuel strain Nannochloropsis salina CCMP1776.</title>
        <authorList>
            <person name="Hovde B."/>
        </authorList>
    </citation>
    <scope>NUCLEOTIDE SEQUENCE [LARGE SCALE GENOMIC DNA]</scope>
    <source>
        <strain evidence="3 4">CCMP1776</strain>
    </source>
</reference>
<keyword evidence="1" id="KW-0732">Signal</keyword>
<dbReference type="Gene3D" id="3.10.20.90">
    <property type="entry name" value="Phosphatidylinositol 3-kinase Catalytic Subunit, Chain A, domain 1"/>
    <property type="match status" value="1"/>
</dbReference>
<evidence type="ECO:0000313" key="3">
    <source>
        <dbReference type="EMBL" id="TFJ80903.1"/>
    </source>
</evidence>
<feature type="signal peptide" evidence="1">
    <location>
        <begin position="1"/>
        <end position="34"/>
    </location>
</feature>
<evidence type="ECO:0000259" key="2">
    <source>
        <dbReference type="PROSITE" id="PS50053"/>
    </source>
</evidence>
<dbReference type="EMBL" id="SDOX01000146">
    <property type="protein sequence ID" value="TFJ80903.1"/>
    <property type="molecule type" value="Genomic_DNA"/>
</dbReference>
<dbReference type="Proteomes" id="UP000355283">
    <property type="component" value="Unassembled WGS sequence"/>
</dbReference>
<dbReference type="PROSITE" id="PS50053">
    <property type="entry name" value="UBIQUITIN_2"/>
    <property type="match status" value="1"/>
</dbReference>
<feature type="domain" description="Ubiquitin-like" evidence="2">
    <location>
        <begin position="82"/>
        <end position="129"/>
    </location>
</feature>
<proteinExistence type="predicted"/>
<protein>
    <recommendedName>
        <fullName evidence="2">Ubiquitin-like domain-containing protein</fullName>
    </recommendedName>
</protein>
<evidence type="ECO:0000256" key="1">
    <source>
        <dbReference type="SAM" id="SignalP"/>
    </source>
</evidence>
<dbReference type="SUPFAM" id="SSF54236">
    <property type="entry name" value="Ubiquitin-like"/>
    <property type="match status" value="1"/>
</dbReference>
<comment type="caution">
    <text evidence="3">The sequence shown here is derived from an EMBL/GenBank/DDBJ whole genome shotgun (WGS) entry which is preliminary data.</text>
</comment>
<dbReference type="Pfam" id="PF00240">
    <property type="entry name" value="ubiquitin"/>
    <property type="match status" value="1"/>
</dbReference>
<gene>
    <name evidence="3" type="ORF">NSK_007760</name>
</gene>